<feature type="compositionally biased region" description="Basic and acidic residues" evidence="1">
    <location>
        <begin position="275"/>
        <end position="288"/>
    </location>
</feature>
<dbReference type="STRING" id="946122.A0A0C2WWI3"/>
<gene>
    <name evidence="2" type="ORF">M378DRAFT_180344</name>
</gene>
<dbReference type="HOGENOM" id="CLU_874266_0_0_1"/>
<organism evidence="2 3">
    <name type="scientific">Amanita muscaria (strain Koide BX008)</name>
    <dbReference type="NCBI Taxonomy" id="946122"/>
    <lineage>
        <taxon>Eukaryota</taxon>
        <taxon>Fungi</taxon>
        <taxon>Dikarya</taxon>
        <taxon>Basidiomycota</taxon>
        <taxon>Agaricomycotina</taxon>
        <taxon>Agaricomycetes</taxon>
        <taxon>Agaricomycetidae</taxon>
        <taxon>Agaricales</taxon>
        <taxon>Pluteineae</taxon>
        <taxon>Amanitaceae</taxon>
        <taxon>Amanita</taxon>
    </lineage>
</organism>
<evidence type="ECO:0000313" key="2">
    <source>
        <dbReference type="EMBL" id="KIL60713.1"/>
    </source>
</evidence>
<sequence length="318" mass="35398">MVRFTSTDPSITYAIPAELDNATDNALLSTNLDIFVHTRSKDMYLCAAVLWRIPGGNLHEKLQKSLKSKFSSQTGFVAETATIIADSIKDENDLVVKESPNCCGWPDLGLIRPDGLTTSVGSSAANPLGRNDSNTIQSIENDLSNVEFLWRAYEDYWFKERFNGSYQIPRRRMQSLLGTDNIDQGIYGHGLVGSDEPGGSENGDSGPFESYRDPQLVWLQKDLASVDRKKTPWAVIAQVFRWLTVPIAGHQRQLRYLKIVGLSLNRSSSSTLSTEEIKEGDFATDRYQRNAPIRYTDADPNESNNPSSPWIPPMDGAS</sequence>
<accession>A0A0C2WWI3</accession>
<name>A0A0C2WWI3_AMAMK</name>
<evidence type="ECO:0000256" key="1">
    <source>
        <dbReference type="SAM" id="MobiDB-lite"/>
    </source>
</evidence>
<reference evidence="2 3" key="1">
    <citation type="submission" date="2014-04" db="EMBL/GenBank/DDBJ databases">
        <title>Evolutionary Origins and Diversification of the Mycorrhizal Mutualists.</title>
        <authorList>
            <consortium name="DOE Joint Genome Institute"/>
            <consortium name="Mycorrhizal Genomics Consortium"/>
            <person name="Kohler A."/>
            <person name="Kuo A."/>
            <person name="Nagy L.G."/>
            <person name="Floudas D."/>
            <person name="Copeland A."/>
            <person name="Barry K.W."/>
            <person name="Cichocki N."/>
            <person name="Veneault-Fourrey C."/>
            <person name="LaButti K."/>
            <person name="Lindquist E.A."/>
            <person name="Lipzen A."/>
            <person name="Lundell T."/>
            <person name="Morin E."/>
            <person name="Murat C."/>
            <person name="Riley R."/>
            <person name="Ohm R."/>
            <person name="Sun H."/>
            <person name="Tunlid A."/>
            <person name="Henrissat B."/>
            <person name="Grigoriev I.V."/>
            <person name="Hibbett D.S."/>
            <person name="Martin F."/>
        </authorList>
    </citation>
    <scope>NUCLEOTIDE SEQUENCE [LARGE SCALE GENOMIC DNA]</scope>
    <source>
        <strain evidence="2 3">Koide BX008</strain>
    </source>
</reference>
<evidence type="ECO:0000313" key="3">
    <source>
        <dbReference type="Proteomes" id="UP000054549"/>
    </source>
</evidence>
<dbReference type="OrthoDB" id="45007at2759"/>
<dbReference type="InParanoid" id="A0A0C2WWI3"/>
<feature type="region of interest" description="Disordered" evidence="1">
    <location>
        <begin position="270"/>
        <end position="318"/>
    </location>
</feature>
<dbReference type="EMBL" id="KN818294">
    <property type="protein sequence ID" value="KIL60713.1"/>
    <property type="molecule type" value="Genomic_DNA"/>
</dbReference>
<proteinExistence type="predicted"/>
<dbReference type="AlphaFoldDB" id="A0A0C2WWI3"/>
<dbReference type="Proteomes" id="UP000054549">
    <property type="component" value="Unassembled WGS sequence"/>
</dbReference>
<keyword evidence="3" id="KW-1185">Reference proteome</keyword>
<protein>
    <submittedName>
        <fullName evidence="2">Uncharacterized protein</fullName>
    </submittedName>
</protein>